<dbReference type="EMBL" id="CAJPWZ010000710">
    <property type="protein sequence ID" value="CAG2199086.1"/>
    <property type="molecule type" value="Genomic_DNA"/>
</dbReference>
<dbReference type="CDD" id="cd19193">
    <property type="entry name" value="PR-SET_PRDM7_9"/>
    <property type="match status" value="1"/>
</dbReference>
<comment type="subcellular location">
    <subcellularLocation>
        <location evidence="1">Nucleus</location>
    </subcellularLocation>
</comment>
<organism evidence="7 8">
    <name type="scientific">Mytilus edulis</name>
    <name type="common">Blue mussel</name>
    <dbReference type="NCBI Taxonomy" id="6550"/>
    <lineage>
        <taxon>Eukaryota</taxon>
        <taxon>Metazoa</taxon>
        <taxon>Spiralia</taxon>
        <taxon>Lophotrochozoa</taxon>
        <taxon>Mollusca</taxon>
        <taxon>Bivalvia</taxon>
        <taxon>Autobranchia</taxon>
        <taxon>Pteriomorphia</taxon>
        <taxon>Mytilida</taxon>
        <taxon>Mytiloidea</taxon>
        <taxon>Mytilidae</taxon>
        <taxon>Mytilinae</taxon>
        <taxon>Mytilus</taxon>
    </lineage>
</organism>
<gene>
    <name evidence="7" type="ORF">MEDL_13810</name>
</gene>
<dbReference type="OrthoDB" id="9439254at2759"/>
<keyword evidence="5" id="KW-0539">Nucleus</keyword>
<evidence type="ECO:0000256" key="1">
    <source>
        <dbReference type="ARBA" id="ARBA00004123"/>
    </source>
</evidence>
<evidence type="ECO:0000313" key="7">
    <source>
        <dbReference type="EMBL" id="CAG2199086.1"/>
    </source>
</evidence>
<dbReference type="GO" id="GO:0032259">
    <property type="term" value="P:methylation"/>
    <property type="evidence" value="ECO:0007669"/>
    <property type="project" value="UniProtKB-KW"/>
</dbReference>
<keyword evidence="4" id="KW-0949">S-adenosyl-L-methionine</keyword>
<protein>
    <submittedName>
        <fullName evidence="7">PRDM7_9</fullName>
        <ecNumber evidence="7">2.1.1.354</ecNumber>
    </submittedName>
</protein>
<evidence type="ECO:0000256" key="2">
    <source>
        <dbReference type="ARBA" id="ARBA00022603"/>
    </source>
</evidence>
<keyword evidence="8" id="KW-1185">Reference proteome</keyword>
<keyword evidence="2 7" id="KW-0489">Methyltransferase</keyword>
<dbReference type="AlphaFoldDB" id="A0A8S3QXQ8"/>
<dbReference type="EC" id="2.1.1.354" evidence="7"/>
<dbReference type="Gene3D" id="2.170.270.10">
    <property type="entry name" value="SET domain"/>
    <property type="match status" value="1"/>
</dbReference>
<proteinExistence type="predicted"/>
<accession>A0A8S3QXQ8</accession>
<dbReference type="Pfam" id="PF21549">
    <property type="entry name" value="PRDM2_PR"/>
    <property type="match status" value="1"/>
</dbReference>
<reference evidence="7" key="1">
    <citation type="submission" date="2021-03" db="EMBL/GenBank/DDBJ databases">
        <authorList>
            <person name="Bekaert M."/>
        </authorList>
    </citation>
    <scope>NUCLEOTIDE SEQUENCE</scope>
</reference>
<dbReference type="InterPro" id="IPR044417">
    <property type="entry name" value="PRDM7_9_PR-SET"/>
</dbReference>
<dbReference type="InterPro" id="IPR001214">
    <property type="entry name" value="SET_dom"/>
</dbReference>
<evidence type="ECO:0000256" key="3">
    <source>
        <dbReference type="ARBA" id="ARBA00022679"/>
    </source>
</evidence>
<dbReference type="GO" id="GO:0140999">
    <property type="term" value="F:histone H3K4 trimethyltransferase activity"/>
    <property type="evidence" value="ECO:0007669"/>
    <property type="project" value="UniProtKB-EC"/>
</dbReference>
<evidence type="ECO:0000313" key="8">
    <source>
        <dbReference type="Proteomes" id="UP000683360"/>
    </source>
</evidence>
<dbReference type="SMART" id="SM00317">
    <property type="entry name" value="SET"/>
    <property type="match status" value="1"/>
</dbReference>
<dbReference type="GO" id="GO:0005634">
    <property type="term" value="C:nucleus"/>
    <property type="evidence" value="ECO:0007669"/>
    <property type="project" value="UniProtKB-SubCell"/>
</dbReference>
<evidence type="ECO:0000256" key="5">
    <source>
        <dbReference type="ARBA" id="ARBA00023242"/>
    </source>
</evidence>
<feature type="domain" description="SET" evidence="6">
    <location>
        <begin position="92"/>
        <end position="206"/>
    </location>
</feature>
<sequence>MHSIQFLECTGSSAESGKLTNFSKGTALMSPKAKFVTSIENSMIKENFILKSATPEVHGKEKVSFANNIPTKQDLLRTILDNEDHALATIPTGFSVRQSTIPNAGLGVYAETTIPNGTRLGPYDGTLSKESDGDELSYIFTVVYRNGKTKHNIDAKGKETSSWLRYINCARTIDEENLDVYQYNYEIYYVTNQCIKPGRELLVWYGDSYGESLGLERTSDDDDYAELSGRTIIVDTMDTIKG</sequence>
<dbReference type="SUPFAM" id="SSF82199">
    <property type="entry name" value="SET domain"/>
    <property type="match status" value="1"/>
</dbReference>
<keyword evidence="3 7" id="KW-0808">Transferase</keyword>
<dbReference type="Proteomes" id="UP000683360">
    <property type="component" value="Unassembled WGS sequence"/>
</dbReference>
<dbReference type="InterPro" id="IPR046341">
    <property type="entry name" value="SET_dom_sf"/>
</dbReference>
<evidence type="ECO:0000259" key="6">
    <source>
        <dbReference type="PROSITE" id="PS50280"/>
    </source>
</evidence>
<dbReference type="PROSITE" id="PS50280">
    <property type="entry name" value="SET"/>
    <property type="match status" value="1"/>
</dbReference>
<comment type="caution">
    <text evidence="7">The sequence shown here is derived from an EMBL/GenBank/DDBJ whole genome shotgun (WGS) entry which is preliminary data.</text>
</comment>
<evidence type="ECO:0000256" key="4">
    <source>
        <dbReference type="ARBA" id="ARBA00022691"/>
    </source>
</evidence>
<name>A0A8S3QXQ8_MYTED</name>